<accession>A0A4P9VZ63</accession>
<name>A0A4P9VZ63_9FUNG</name>
<reference evidence="2" key="1">
    <citation type="journal article" date="2018" name="Nat. Microbiol.">
        <title>Leveraging single-cell genomics to expand the fungal tree of life.</title>
        <authorList>
            <person name="Ahrendt S.R."/>
            <person name="Quandt C.A."/>
            <person name="Ciobanu D."/>
            <person name="Clum A."/>
            <person name="Salamov A."/>
            <person name="Andreopoulos B."/>
            <person name="Cheng J.F."/>
            <person name="Woyke T."/>
            <person name="Pelin A."/>
            <person name="Henrissat B."/>
            <person name="Reynolds N.K."/>
            <person name="Benny G.L."/>
            <person name="Smith M.E."/>
            <person name="James T.Y."/>
            <person name="Grigoriev I.V."/>
        </authorList>
    </citation>
    <scope>NUCLEOTIDE SEQUENCE [LARGE SCALE GENOMIC DNA]</scope>
</reference>
<evidence type="ECO:0000313" key="1">
    <source>
        <dbReference type="EMBL" id="RKO84275.1"/>
    </source>
</evidence>
<dbReference type="AlphaFoldDB" id="A0A4P9VZ63"/>
<sequence length="219" mass="23593">MKKFEVRRAGMRSRREQLRTLFIALKSRLRETDLKWRLLKPAKGEEGGWGGVIGGWGEWWNRQKSKGALASANRRYVGNCCGNQVVKGPMAVAESSQTILRSLVSRPTPELGDLRESIGLKALVTIQSARTERLHQIFNRPTRAAGCRESTAARHPKVATAALLCFIVPSASAGSNNPALPVNGLGGGCAPGTGIIARSGIAARFHCEPPEGGGEVDRK</sequence>
<gene>
    <name evidence="1" type="ORF">BDK51DRAFT_31917</name>
</gene>
<keyword evidence="2" id="KW-1185">Reference proteome</keyword>
<protein>
    <submittedName>
        <fullName evidence="1">Uncharacterized protein</fullName>
    </submittedName>
</protein>
<proteinExistence type="predicted"/>
<evidence type="ECO:0000313" key="2">
    <source>
        <dbReference type="Proteomes" id="UP000269721"/>
    </source>
</evidence>
<dbReference type="EMBL" id="ML000293">
    <property type="protein sequence ID" value="RKO84275.1"/>
    <property type="molecule type" value="Genomic_DNA"/>
</dbReference>
<organism evidence="1 2">
    <name type="scientific">Blyttiomyces helicus</name>
    <dbReference type="NCBI Taxonomy" id="388810"/>
    <lineage>
        <taxon>Eukaryota</taxon>
        <taxon>Fungi</taxon>
        <taxon>Fungi incertae sedis</taxon>
        <taxon>Chytridiomycota</taxon>
        <taxon>Chytridiomycota incertae sedis</taxon>
        <taxon>Chytridiomycetes</taxon>
        <taxon>Chytridiomycetes incertae sedis</taxon>
        <taxon>Blyttiomyces</taxon>
    </lineage>
</organism>
<dbReference type="Proteomes" id="UP000269721">
    <property type="component" value="Unassembled WGS sequence"/>
</dbReference>